<name>A0ABQ9VNE7_SAGOE</name>
<evidence type="ECO:0000313" key="3">
    <source>
        <dbReference type="Proteomes" id="UP001266305"/>
    </source>
</evidence>
<accession>A0ABQ9VNE7</accession>
<keyword evidence="3" id="KW-1185">Reference proteome</keyword>
<gene>
    <name evidence="2" type="ORF">P7K49_010659</name>
</gene>
<organism evidence="2 3">
    <name type="scientific">Saguinus oedipus</name>
    <name type="common">Cotton-top tamarin</name>
    <name type="synonym">Oedipomidas oedipus</name>
    <dbReference type="NCBI Taxonomy" id="9490"/>
    <lineage>
        <taxon>Eukaryota</taxon>
        <taxon>Metazoa</taxon>
        <taxon>Chordata</taxon>
        <taxon>Craniata</taxon>
        <taxon>Vertebrata</taxon>
        <taxon>Euteleostomi</taxon>
        <taxon>Mammalia</taxon>
        <taxon>Eutheria</taxon>
        <taxon>Euarchontoglires</taxon>
        <taxon>Primates</taxon>
        <taxon>Haplorrhini</taxon>
        <taxon>Platyrrhini</taxon>
        <taxon>Cebidae</taxon>
        <taxon>Callitrichinae</taxon>
        <taxon>Saguinus</taxon>
    </lineage>
</organism>
<dbReference type="Proteomes" id="UP001266305">
    <property type="component" value="Unassembled WGS sequence"/>
</dbReference>
<comment type="caution">
    <text evidence="2">The sequence shown here is derived from an EMBL/GenBank/DDBJ whole genome shotgun (WGS) entry which is preliminary data.</text>
</comment>
<proteinExistence type="predicted"/>
<evidence type="ECO:0000256" key="1">
    <source>
        <dbReference type="SAM" id="MobiDB-lite"/>
    </source>
</evidence>
<feature type="non-terminal residue" evidence="2">
    <location>
        <position position="1"/>
    </location>
</feature>
<reference evidence="2 3" key="1">
    <citation type="submission" date="2023-05" db="EMBL/GenBank/DDBJ databases">
        <title>B98-5 Cell Line De Novo Hybrid Assembly: An Optical Mapping Approach.</title>
        <authorList>
            <person name="Kananen K."/>
            <person name="Auerbach J.A."/>
            <person name="Kautto E."/>
            <person name="Blachly J.S."/>
        </authorList>
    </citation>
    <scope>NUCLEOTIDE SEQUENCE [LARGE SCALE GENOMIC DNA]</scope>
    <source>
        <strain evidence="2">B95-8</strain>
        <tissue evidence="2">Cell line</tissue>
    </source>
</reference>
<evidence type="ECO:0000313" key="2">
    <source>
        <dbReference type="EMBL" id="KAK2110913.1"/>
    </source>
</evidence>
<feature type="region of interest" description="Disordered" evidence="1">
    <location>
        <begin position="1"/>
        <end position="41"/>
    </location>
</feature>
<sequence length="123" mass="13259">NATSPEEKPFAKDKQKEGGQEPQVSQVGDPQGTGVHVTSKARMATSPAGLVPSVGSLRLGDKLRFDDFVDIFVFNNGHFSFYPWGASEFTQVSLSGSWGFAQAVNRQYEFAAGHGDSQDCSEV</sequence>
<dbReference type="EMBL" id="JASSZA010000005">
    <property type="protein sequence ID" value="KAK2110913.1"/>
    <property type="molecule type" value="Genomic_DNA"/>
</dbReference>
<protein>
    <submittedName>
        <fullName evidence="2">Uncharacterized protein</fullName>
    </submittedName>
</protein>
<feature type="compositionally biased region" description="Basic and acidic residues" evidence="1">
    <location>
        <begin position="1"/>
        <end position="19"/>
    </location>
</feature>